<dbReference type="SMART" id="SM00387">
    <property type="entry name" value="HATPase_c"/>
    <property type="match status" value="1"/>
</dbReference>
<dbReference type="Pfam" id="PF00512">
    <property type="entry name" value="HisKA"/>
    <property type="match status" value="1"/>
</dbReference>
<evidence type="ECO:0000313" key="11">
    <source>
        <dbReference type="EMBL" id="MBC5765696.1"/>
    </source>
</evidence>
<dbReference type="Gene3D" id="3.40.50.2300">
    <property type="match status" value="1"/>
</dbReference>
<dbReference type="PRINTS" id="PR00344">
    <property type="entry name" value="BCTRLSENSOR"/>
</dbReference>
<dbReference type="Pfam" id="PF00072">
    <property type="entry name" value="Response_reg"/>
    <property type="match status" value="1"/>
</dbReference>
<accession>A0A923S2T7</accession>
<evidence type="ECO:0000256" key="8">
    <source>
        <dbReference type="SAM" id="Phobius"/>
    </source>
</evidence>
<evidence type="ECO:0000259" key="10">
    <source>
        <dbReference type="PROSITE" id="PS50110"/>
    </source>
</evidence>
<evidence type="ECO:0000256" key="4">
    <source>
        <dbReference type="ARBA" id="ARBA00022679"/>
    </source>
</evidence>
<dbReference type="SUPFAM" id="SSF55874">
    <property type="entry name" value="ATPase domain of HSP90 chaperone/DNA topoisomerase II/histidine kinase"/>
    <property type="match status" value="1"/>
</dbReference>
<comment type="catalytic activity">
    <reaction evidence="1">
        <text>ATP + protein L-histidine = ADP + protein N-phospho-L-histidine.</text>
        <dbReference type="EC" id="2.7.13.3"/>
    </reaction>
</comment>
<organism evidence="11 12">
    <name type="scientific">Ramlibacter albus</name>
    <dbReference type="NCBI Taxonomy" id="2079448"/>
    <lineage>
        <taxon>Bacteria</taxon>
        <taxon>Pseudomonadati</taxon>
        <taxon>Pseudomonadota</taxon>
        <taxon>Betaproteobacteria</taxon>
        <taxon>Burkholderiales</taxon>
        <taxon>Comamonadaceae</taxon>
        <taxon>Ramlibacter</taxon>
    </lineage>
</organism>
<dbReference type="EC" id="2.7.13.3" evidence="2"/>
<evidence type="ECO:0000313" key="12">
    <source>
        <dbReference type="Proteomes" id="UP000596827"/>
    </source>
</evidence>
<dbReference type="InterPro" id="IPR003594">
    <property type="entry name" value="HATPase_dom"/>
</dbReference>
<dbReference type="RefSeq" id="WP_187082173.1">
    <property type="nucleotide sequence ID" value="NZ_JACORU010000005.1"/>
</dbReference>
<evidence type="ECO:0000256" key="6">
    <source>
        <dbReference type="ARBA" id="ARBA00023012"/>
    </source>
</evidence>
<dbReference type="InterPro" id="IPR003661">
    <property type="entry name" value="HisK_dim/P_dom"/>
</dbReference>
<keyword evidence="6" id="KW-0902">Two-component regulatory system</keyword>
<keyword evidence="3 7" id="KW-0597">Phosphoprotein</keyword>
<feature type="domain" description="Response regulatory" evidence="10">
    <location>
        <begin position="472"/>
        <end position="586"/>
    </location>
</feature>
<dbReference type="SUPFAM" id="SSF47384">
    <property type="entry name" value="Homodimeric domain of signal transducing histidine kinase"/>
    <property type="match status" value="1"/>
</dbReference>
<feature type="transmembrane region" description="Helical" evidence="8">
    <location>
        <begin position="172"/>
        <end position="193"/>
    </location>
</feature>
<keyword evidence="8" id="KW-0812">Transmembrane</keyword>
<dbReference type="SMART" id="SM00448">
    <property type="entry name" value="REC"/>
    <property type="match status" value="1"/>
</dbReference>
<dbReference type="InterPro" id="IPR036097">
    <property type="entry name" value="HisK_dim/P_sf"/>
</dbReference>
<dbReference type="Pfam" id="PF02518">
    <property type="entry name" value="HATPase_c"/>
    <property type="match status" value="1"/>
</dbReference>
<dbReference type="SUPFAM" id="SSF52172">
    <property type="entry name" value="CheY-like"/>
    <property type="match status" value="1"/>
</dbReference>
<dbReference type="PROSITE" id="PS50110">
    <property type="entry name" value="RESPONSE_REGULATORY"/>
    <property type="match status" value="1"/>
</dbReference>
<dbReference type="CDD" id="cd00156">
    <property type="entry name" value="REC"/>
    <property type="match status" value="1"/>
</dbReference>
<name>A0A923S2T7_9BURK</name>
<evidence type="ECO:0000256" key="7">
    <source>
        <dbReference type="PROSITE-ProRule" id="PRU00169"/>
    </source>
</evidence>
<keyword evidence="8" id="KW-1133">Transmembrane helix</keyword>
<evidence type="ECO:0000256" key="1">
    <source>
        <dbReference type="ARBA" id="ARBA00000085"/>
    </source>
</evidence>
<keyword evidence="8" id="KW-0472">Membrane</keyword>
<dbReference type="EMBL" id="JACORU010000005">
    <property type="protein sequence ID" value="MBC5765696.1"/>
    <property type="molecule type" value="Genomic_DNA"/>
</dbReference>
<dbReference type="AlphaFoldDB" id="A0A923S2T7"/>
<reference evidence="11" key="1">
    <citation type="submission" date="2020-08" db="EMBL/GenBank/DDBJ databases">
        <title>Ramlibacter sp. GTP1 16S ribosomal RNA gene genome sequencing and assembly.</title>
        <authorList>
            <person name="Kang M."/>
        </authorList>
    </citation>
    <scope>NUCLEOTIDE SEQUENCE</scope>
    <source>
        <strain evidence="11">GTP1</strain>
    </source>
</reference>
<comment type="caution">
    <text evidence="11">The sequence shown here is derived from an EMBL/GenBank/DDBJ whole genome shotgun (WGS) entry which is preliminary data.</text>
</comment>
<dbReference type="PANTHER" id="PTHR43711">
    <property type="entry name" value="TWO-COMPONENT HISTIDINE KINASE"/>
    <property type="match status" value="1"/>
</dbReference>
<gene>
    <name evidence="11" type="ORF">H8R02_14605</name>
</gene>
<keyword evidence="12" id="KW-1185">Reference proteome</keyword>
<dbReference type="PANTHER" id="PTHR43711:SF31">
    <property type="entry name" value="HISTIDINE KINASE"/>
    <property type="match status" value="1"/>
</dbReference>
<feature type="domain" description="Histidine kinase" evidence="9">
    <location>
        <begin position="238"/>
        <end position="452"/>
    </location>
</feature>
<keyword evidence="5 11" id="KW-0418">Kinase</keyword>
<evidence type="ECO:0000256" key="2">
    <source>
        <dbReference type="ARBA" id="ARBA00012438"/>
    </source>
</evidence>
<keyword evidence="4" id="KW-0808">Transferase</keyword>
<dbReference type="Gene3D" id="1.10.287.130">
    <property type="match status" value="1"/>
</dbReference>
<dbReference type="InterPro" id="IPR001789">
    <property type="entry name" value="Sig_transdc_resp-reg_receiver"/>
</dbReference>
<dbReference type="CDD" id="cd00082">
    <property type="entry name" value="HisKA"/>
    <property type="match status" value="1"/>
</dbReference>
<dbReference type="GO" id="GO:0000155">
    <property type="term" value="F:phosphorelay sensor kinase activity"/>
    <property type="evidence" value="ECO:0007669"/>
    <property type="project" value="InterPro"/>
</dbReference>
<sequence>MSQPAAASASTEGANPAAQAFVMDEFLRLGAVVQWRSALGIVVGASVLAVIAWPYVPAWLAAGWVVAVVGTQLAIRRVILALADPASGDWQLRVRKRLGISVLHGSVLALFLAAFPALDVAERAFATIVLIACATGSISTSAGYRGSIVAYGGPIMVPLLVLWAVLPNTHARPLIGVGSAILVVLYALMLLGFGKSTWQTFRESCLIRFREQELVAQLQEALADAERANKSKTRFLASASHDLRQPLHAVMVLASALEMRPLDERSARMVGMLSEVAQALGEQLDSLLDVSKLDAGVVDVRPQAVPAAALVRRHFAEVEPLIRARGLDARLDVSSEANVLVDEQLLRRVLRNLTDNALKFTPQGSIAIAVRDVGDDVEIRVSDTGIGIPEQLHEEVFVEFFQAGNPERDRSKGLGLGLSIVRRLCEVLGVRLRLESAPGAGTTFRLVLARTAAPPALPAQPRADTQDRFDLHVLLVDDEAAVRTSMRMLLEEMGCRCSEASSSEEAAAAAASDPPDLVLADFRLRGDDSGLRVFERVEAVAGPTPGVLVSGDTAPERLLKARNAGRKLLHKPLPAAALRELLAATA</sequence>
<feature type="transmembrane region" description="Helical" evidence="8">
    <location>
        <begin position="38"/>
        <end position="56"/>
    </location>
</feature>
<dbReference type="Gene3D" id="3.30.565.10">
    <property type="entry name" value="Histidine kinase-like ATPase, C-terminal domain"/>
    <property type="match status" value="1"/>
</dbReference>
<evidence type="ECO:0000259" key="9">
    <source>
        <dbReference type="PROSITE" id="PS50109"/>
    </source>
</evidence>
<dbReference type="InterPro" id="IPR005467">
    <property type="entry name" value="His_kinase_dom"/>
</dbReference>
<dbReference type="PROSITE" id="PS50109">
    <property type="entry name" value="HIS_KIN"/>
    <property type="match status" value="1"/>
</dbReference>
<feature type="transmembrane region" description="Helical" evidence="8">
    <location>
        <begin position="62"/>
        <end position="86"/>
    </location>
</feature>
<dbReference type="InterPro" id="IPR011006">
    <property type="entry name" value="CheY-like_superfamily"/>
</dbReference>
<feature type="transmembrane region" description="Helical" evidence="8">
    <location>
        <begin position="98"/>
        <end position="118"/>
    </location>
</feature>
<dbReference type="InterPro" id="IPR004358">
    <property type="entry name" value="Sig_transdc_His_kin-like_C"/>
</dbReference>
<proteinExistence type="predicted"/>
<evidence type="ECO:0000256" key="3">
    <source>
        <dbReference type="ARBA" id="ARBA00022553"/>
    </source>
</evidence>
<dbReference type="InterPro" id="IPR036890">
    <property type="entry name" value="HATPase_C_sf"/>
</dbReference>
<evidence type="ECO:0000256" key="5">
    <source>
        <dbReference type="ARBA" id="ARBA00022777"/>
    </source>
</evidence>
<protein>
    <recommendedName>
        <fullName evidence="2">histidine kinase</fullName>
        <ecNumber evidence="2">2.7.13.3</ecNumber>
    </recommendedName>
</protein>
<feature type="modified residue" description="4-aspartylphosphate" evidence="7">
    <location>
        <position position="521"/>
    </location>
</feature>
<feature type="transmembrane region" description="Helical" evidence="8">
    <location>
        <begin position="124"/>
        <end position="141"/>
    </location>
</feature>
<dbReference type="SMART" id="SM00388">
    <property type="entry name" value="HisKA"/>
    <property type="match status" value="1"/>
</dbReference>
<dbReference type="Proteomes" id="UP000596827">
    <property type="component" value="Unassembled WGS sequence"/>
</dbReference>
<feature type="transmembrane region" description="Helical" evidence="8">
    <location>
        <begin position="148"/>
        <end position="166"/>
    </location>
</feature>
<dbReference type="InterPro" id="IPR050736">
    <property type="entry name" value="Sensor_HK_Regulatory"/>
</dbReference>